<keyword evidence="1 8" id="KW-0813">Transport</keyword>
<feature type="domain" description="4Fe-4S ferredoxin-type" evidence="10">
    <location>
        <begin position="364"/>
        <end position="393"/>
    </location>
</feature>
<dbReference type="GO" id="GO:0046872">
    <property type="term" value="F:metal ion binding"/>
    <property type="evidence" value="ECO:0007669"/>
    <property type="project" value="UniProtKB-KW"/>
</dbReference>
<comment type="cofactor">
    <cofactor evidence="8">
        <name>[4Fe-4S] cluster</name>
        <dbReference type="ChEBI" id="CHEBI:49883"/>
    </cofactor>
    <text evidence="8">Binds 2 [4Fe-4S] clusters per subunit.</text>
</comment>
<feature type="binding site" evidence="8">
    <location>
        <position position="383"/>
    </location>
    <ligand>
        <name>[4Fe-4S] cluster</name>
        <dbReference type="ChEBI" id="CHEBI:49883"/>
        <label>2</label>
    </ligand>
</feature>
<dbReference type="Gene3D" id="3.40.50.11540">
    <property type="entry name" value="NADH-ubiquinone oxidoreductase 51kDa subunit"/>
    <property type="match status" value="1"/>
</dbReference>
<keyword evidence="8" id="KW-1003">Cell membrane</keyword>
<organism evidence="11 12">
    <name type="scientific">Rhodocyclus tenuis</name>
    <name type="common">Rhodospirillum tenue</name>
    <dbReference type="NCBI Taxonomy" id="1066"/>
    <lineage>
        <taxon>Bacteria</taxon>
        <taxon>Pseudomonadati</taxon>
        <taxon>Pseudomonadota</taxon>
        <taxon>Betaproteobacteria</taxon>
        <taxon>Rhodocyclales</taxon>
        <taxon>Rhodocyclaceae</taxon>
        <taxon>Rhodocyclus</taxon>
    </lineage>
</organism>
<evidence type="ECO:0000256" key="6">
    <source>
        <dbReference type="ARBA" id="ARBA00023004"/>
    </source>
</evidence>
<dbReference type="GO" id="GO:0005886">
    <property type="term" value="C:plasma membrane"/>
    <property type="evidence" value="ECO:0007669"/>
    <property type="project" value="UniProtKB-SubCell"/>
</dbReference>
<keyword evidence="5 8" id="KW-0249">Electron transport</keyword>
<dbReference type="RefSeq" id="WP_153117648.1">
    <property type="nucleotide sequence ID" value="NZ_JACIGE010000013.1"/>
</dbReference>
<feature type="binding site" evidence="8">
    <location>
        <position position="379"/>
    </location>
    <ligand>
        <name>[4Fe-4S] cluster</name>
        <dbReference type="ChEBI" id="CHEBI:49883"/>
        <label>1</label>
    </ligand>
</feature>
<keyword evidence="9" id="KW-0175">Coiled coil</keyword>
<evidence type="ECO:0000256" key="1">
    <source>
        <dbReference type="ARBA" id="ARBA00022448"/>
    </source>
</evidence>
<feature type="binding site" evidence="8">
    <location>
        <position position="376"/>
    </location>
    <ligand>
        <name>[4Fe-4S] cluster</name>
        <dbReference type="ChEBI" id="CHEBI:49883"/>
        <label>1</label>
    </ligand>
</feature>
<name>A0A840G9Z3_RHOTE</name>
<dbReference type="NCBIfam" id="NF003454">
    <property type="entry name" value="PRK05035.1"/>
    <property type="match status" value="1"/>
</dbReference>
<dbReference type="Pfam" id="PF10531">
    <property type="entry name" value="SLBB"/>
    <property type="match status" value="1"/>
</dbReference>
<keyword evidence="7 8" id="KW-0411">Iron-sulfur</keyword>
<dbReference type="GO" id="GO:0022900">
    <property type="term" value="P:electron transport chain"/>
    <property type="evidence" value="ECO:0007669"/>
    <property type="project" value="UniProtKB-UniRule"/>
</dbReference>
<feature type="domain" description="4Fe-4S ferredoxin-type" evidence="10">
    <location>
        <begin position="403"/>
        <end position="431"/>
    </location>
</feature>
<proteinExistence type="inferred from homology"/>
<dbReference type="Pfam" id="PF01512">
    <property type="entry name" value="Complex1_51K"/>
    <property type="match status" value="1"/>
</dbReference>
<comment type="function">
    <text evidence="8">Part of a membrane-bound complex that couples electron transfer with translocation of ions across the membrane.</text>
</comment>
<dbReference type="Pfam" id="PF12838">
    <property type="entry name" value="Fer4_7"/>
    <property type="match status" value="1"/>
</dbReference>
<gene>
    <name evidence="8" type="primary">rnfC</name>
    <name evidence="11" type="ORF">GGD90_003066</name>
</gene>
<evidence type="ECO:0000256" key="7">
    <source>
        <dbReference type="ARBA" id="ARBA00023014"/>
    </source>
</evidence>
<dbReference type="InterPro" id="IPR026902">
    <property type="entry name" value="RnfC_N"/>
</dbReference>
<keyword evidence="3 8" id="KW-0479">Metal-binding</keyword>
<feature type="coiled-coil region" evidence="9">
    <location>
        <begin position="453"/>
        <end position="480"/>
    </location>
</feature>
<keyword evidence="6 8" id="KW-0408">Iron</keyword>
<comment type="subcellular location">
    <subcellularLocation>
        <location evidence="8">Cell inner membrane</location>
        <topology evidence="8">Peripheral membrane protein</topology>
    </subcellularLocation>
</comment>
<dbReference type="HAMAP" id="MF_00461">
    <property type="entry name" value="RsxC_RnfC"/>
    <property type="match status" value="1"/>
</dbReference>
<evidence type="ECO:0000313" key="12">
    <source>
        <dbReference type="Proteomes" id="UP000587070"/>
    </source>
</evidence>
<dbReference type="Gene3D" id="3.30.70.20">
    <property type="match status" value="1"/>
</dbReference>
<keyword evidence="8" id="KW-1278">Translocase</keyword>
<dbReference type="NCBIfam" id="TIGR01945">
    <property type="entry name" value="rnfC"/>
    <property type="match status" value="1"/>
</dbReference>
<feature type="binding site" evidence="8">
    <location>
        <position position="422"/>
    </location>
    <ligand>
        <name>[4Fe-4S] cluster</name>
        <dbReference type="ChEBI" id="CHEBI:49883"/>
        <label>1</label>
    </ligand>
</feature>
<dbReference type="OrthoDB" id="9767754at2"/>
<dbReference type="GO" id="GO:0051539">
    <property type="term" value="F:4 iron, 4 sulfur cluster binding"/>
    <property type="evidence" value="ECO:0007669"/>
    <property type="project" value="UniProtKB-KW"/>
</dbReference>
<comment type="caution">
    <text evidence="11">The sequence shown here is derived from an EMBL/GenBank/DDBJ whole genome shotgun (WGS) entry which is preliminary data.</text>
</comment>
<evidence type="ECO:0000256" key="4">
    <source>
        <dbReference type="ARBA" id="ARBA00022737"/>
    </source>
</evidence>
<dbReference type="EMBL" id="JACIGE010000013">
    <property type="protein sequence ID" value="MBB4248666.1"/>
    <property type="molecule type" value="Genomic_DNA"/>
</dbReference>
<evidence type="ECO:0000313" key="11">
    <source>
        <dbReference type="EMBL" id="MBB4248666.1"/>
    </source>
</evidence>
<dbReference type="InterPro" id="IPR010208">
    <property type="entry name" value="Ion_transpt_RnfC/RsxC"/>
</dbReference>
<comment type="subunit">
    <text evidence="8">The complex is composed of six subunits: RnfA, RnfB, RnfC, RnfD, RnfE and RnfG.</text>
</comment>
<feature type="binding site" evidence="8">
    <location>
        <position position="418"/>
    </location>
    <ligand>
        <name>[4Fe-4S] cluster</name>
        <dbReference type="ChEBI" id="CHEBI:49883"/>
        <label>2</label>
    </ligand>
</feature>
<dbReference type="InterPro" id="IPR017900">
    <property type="entry name" value="4Fe4S_Fe_S_CS"/>
</dbReference>
<evidence type="ECO:0000256" key="8">
    <source>
        <dbReference type="HAMAP-Rule" id="MF_00461"/>
    </source>
</evidence>
<dbReference type="GO" id="GO:0009055">
    <property type="term" value="F:electron transfer activity"/>
    <property type="evidence" value="ECO:0007669"/>
    <property type="project" value="InterPro"/>
</dbReference>
<dbReference type="InterPro" id="IPR011538">
    <property type="entry name" value="Nuo51_FMN-bd"/>
</dbReference>
<dbReference type="InterPro" id="IPR019554">
    <property type="entry name" value="Soluble_ligand-bd"/>
</dbReference>
<sequence length="503" mass="52040">MGFIDKLLAAPGWGIHPDDEHKRPAADLAVRTLPLPAKLYVPLQQHIGAPARPAVVVGQRVLRGQLIAEAQGKVSAPIHAPTSGVVAAIGEIAAPHPSGLAYPAITIESDGEDRPAEFTGCDDPFALSPTEIANRVAAAGIVGLGGATFPAAVKLALGQRTEVKTLILNGGECEPYLSCDDRLMRDCAADIVDGVRILLHATGASDAVIGIEENKPEAIAAMRAAIAGVAGLSVRSLPARYPMGSEKQLIKVLTGREVPADGLSSDCGVLVHNVGTAAAVHRAIRFGEPLVERLLTVNGAAVGQPGNIRVRIGTLVEDVLAFCALKSAPARLVMGGPMMGTQLPHARVPVIKGTSGILALAAAEVARPDEGPCIRCGSCVKACPMGLLPLEMAAHIRVGDLDGATALGLKDCISCACCAWTCPSAIRLVQYFAHAKGELQTKQRAQLRSDASRALVKARAERLEREAREKAEAAARRKAERAAAKAAAAAAAAAASEAAKEEV</sequence>
<keyword evidence="8" id="KW-0997">Cell inner membrane</keyword>
<dbReference type="PANTHER" id="PTHR43034:SF2">
    <property type="entry name" value="ION-TRANSLOCATING OXIDOREDUCTASE COMPLEX SUBUNIT C"/>
    <property type="match status" value="1"/>
</dbReference>
<dbReference type="SUPFAM" id="SSF142019">
    <property type="entry name" value="Nqo1 FMN-binding domain-like"/>
    <property type="match status" value="1"/>
</dbReference>
<evidence type="ECO:0000256" key="5">
    <source>
        <dbReference type="ARBA" id="ARBA00022982"/>
    </source>
</evidence>
<keyword evidence="4 8" id="KW-0677">Repeat</keyword>
<dbReference type="Pfam" id="PF13375">
    <property type="entry name" value="RnfC_N"/>
    <property type="match status" value="1"/>
</dbReference>
<dbReference type="InterPro" id="IPR037225">
    <property type="entry name" value="Nuo51_FMN-bd_sf"/>
</dbReference>
<evidence type="ECO:0000256" key="9">
    <source>
        <dbReference type="SAM" id="Coils"/>
    </source>
</evidence>
<evidence type="ECO:0000256" key="2">
    <source>
        <dbReference type="ARBA" id="ARBA00022485"/>
    </source>
</evidence>
<keyword evidence="8" id="KW-0472">Membrane</keyword>
<protein>
    <recommendedName>
        <fullName evidence="8">Ion-translocating oxidoreductase complex subunit C</fullName>
        <ecNumber evidence="8">7.-.-.-</ecNumber>
    </recommendedName>
    <alternativeName>
        <fullName evidence="8">Rnf electron transport complex subunit C</fullName>
    </alternativeName>
</protein>
<dbReference type="AlphaFoldDB" id="A0A840G9Z3"/>
<dbReference type="SUPFAM" id="SSF46548">
    <property type="entry name" value="alpha-helical ferredoxin"/>
    <property type="match status" value="1"/>
</dbReference>
<dbReference type="PROSITE" id="PS00198">
    <property type="entry name" value="4FE4S_FER_1"/>
    <property type="match status" value="2"/>
</dbReference>
<evidence type="ECO:0000259" key="10">
    <source>
        <dbReference type="PROSITE" id="PS51379"/>
    </source>
</evidence>
<reference evidence="11 12" key="1">
    <citation type="submission" date="2020-08" db="EMBL/GenBank/DDBJ databases">
        <title>Genome sequencing of Purple Non-Sulfur Bacteria from various extreme environments.</title>
        <authorList>
            <person name="Mayer M."/>
        </authorList>
    </citation>
    <scope>NUCLEOTIDE SEQUENCE [LARGE SCALE GENOMIC DNA]</scope>
    <source>
        <strain evidence="11 12">2761</strain>
    </source>
</reference>
<feature type="binding site" evidence="8">
    <location>
        <position position="373"/>
    </location>
    <ligand>
        <name>[4Fe-4S] cluster</name>
        <dbReference type="ChEBI" id="CHEBI:49883"/>
        <label>1</label>
    </ligand>
</feature>
<dbReference type="PROSITE" id="PS51379">
    <property type="entry name" value="4FE4S_FER_2"/>
    <property type="match status" value="2"/>
</dbReference>
<feature type="binding site" evidence="8">
    <location>
        <position position="415"/>
    </location>
    <ligand>
        <name>[4Fe-4S] cluster</name>
        <dbReference type="ChEBI" id="CHEBI:49883"/>
        <label>2</label>
    </ligand>
</feature>
<accession>A0A840G9Z3</accession>
<dbReference type="InterPro" id="IPR017896">
    <property type="entry name" value="4Fe4S_Fe-S-bd"/>
</dbReference>
<dbReference type="Proteomes" id="UP000587070">
    <property type="component" value="Unassembled WGS sequence"/>
</dbReference>
<keyword evidence="2 8" id="KW-0004">4Fe-4S</keyword>
<comment type="similarity">
    <text evidence="8">Belongs to the 4Fe4S bacterial-type ferredoxin family. RnfC subfamily.</text>
</comment>
<dbReference type="PANTHER" id="PTHR43034">
    <property type="entry name" value="ION-TRANSLOCATING OXIDOREDUCTASE COMPLEX SUBUNIT C"/>
    <property type="match status" value="1"/>
</dbReference>
<dbReference type="EC" id="7.-.-.-" evidence="8"/>
<evidence type="ECO:0000256" key="3">
    <source>
        <dbReference type="ARBA" id="ARBA00022723"/>
    </source>
</evidence>
<feature type="binding site" evidence="8">
    <location>
        <position position="412"/>
    </location>
    <ligand>
        <name>[4Fe-4S] cluster</name>
        <dbReference type="ChEBI" id="CHEBI:49883"/>
        <label>2</label>
    </ligand>
</feature>
<keyword evidence="12" id="KW-1185">Reference proteome</keyword>